<dbReference type="Proteomes" id="UP000825483">
    <property type="component" value="Unassembled WGS sequence"/>
</dbReference>
<evidence type="ECO:0008006" key="3">
    <source>
        <dbReference type="Google" id="ProtNLM"/>
    </source>
</evidence>
<dbReference type="AlphaFoldDB" id="A0A9R1C8U1"/>
<evidence type="ECO:0000313" key="1">
    <source>
        <dbReference type="EMBL" id="GJG58100.1"/>
    </source>
</evidence>
<proteinExistence type="predicted"/>
<sequence length="366" mass="40312">MPQQMAAAIRQVKTIELKNYFHNSGAPLPSSPLVTTQADFDHLFSPAAVMGNDGEPTALNFRKQAVLAIVLPVTNRRTEISAVTVTEVAKNRLRLAYTVHYGERQSYTTQPIRLLAVDGRYRKATVDVKATVVDDPETVTADYRNTHYLDRGRQLDISLDYPLAGGDIRNAVVDYEASVLNGVARSISWSDDTTAVAPAYKGDVAKMFRDAITRLTDSMNVVDKANGTPAMPCSVQLKIVRTDEGDRYLTLTTSGYVFTGGAHGSSIDRGITFDKTTGQPAALVRDCPALRKLIQEKLPAGVRESFSADNLVPFPENAPYYQDGCVMFVYQSDEIAAHAVGKVVVTFWPVEIEQFLTDEFRHILND</sequence>
<reference evidence="1" key="1">
    <citation type="journal article" date="2022" name="Int. J. Syst. Evol. Microbiol.">
        <title>Prevotella lacticifex sp. nov., isolated from the rumen of cows.</title>
        <authorList>
            <person name="Shinkai T."/>
            <person name="Ikeyama N."/>
            <person name="Kumagai M."/>
            <person name="Ohmori H."/>
            <person name="Sakamoto M."/>
            <person name="Ohkuma M."/>
            <person name="Mitsumori M."/>
        </authorList>
    </citation>
    <scope>NUCLEOTIDE SEQUENCE</scope>
    <source>
        <strain evidence="1">R5076</strain>
    </source>
</reference>
<gene>
    <name evidence="1" type="ORF">PRLR5076_09510</name>
</gene>
<dbReference type="Gene3D" id="3.30.565.40">
    <property type="entry name" value="Fervidobacterium nodosum Rt17-B1 like"/>
    <property type="match status" value="1"/>
</dbReference>
<name>A0A9R1C8U1_9BACT</name>
<dbReference type="EMBL" id="BPUB01000001">
    <property type="protein sequence ID" value="GJG58100.1"/>
    <property type="molecule type" value="Genomic_DNA"/>
</dbReference>
<accession>A0A9R1C8U1</accession>
<organism evidence="1 2">
    <name type="scientific">Prevotella lacticifex</name>
    <dbReference type="NCBI Taxonomy" id="2854755"/>
    <lineage>
        <taxon>Bacteria</taxon>
        <taxon>Pseudomonadati</taxon>
        <taxon>Bacteroidota</taxon>
        <taxon>Bacteroidia</taxon>
        <taxon>Bacteroidales</taxon>
        <taxon>Prevotellaceae</taxon>
        <taxon>Prevotella</taxon>
    </lineage>
</organism>
<evidence type="ECO:0000313" key="2">
    <source>
        <dbReference type="Proteomes" id="UP000825483"/>
    </source>
</evidence>
<protein>
    <recommendedName>
        <fullName evidence="3">DUF3298 domain-containing protein</fullName>
    </recommendedName>
</protein>
<comment type="caution">
    <text evidence="1">The sequence shown here is derived from an EMBL/GenBank/DDBJ whole genome shotgun (WGS) entry which is preliminary data.</text>
</comment>
<keyword evidence="2" id="KW-1185">Reference proteome</keyword>